<feature type="transmembrane region" description="Helical" evidence="1">
    <location>
        <begin position="118"/>
        <end position="138"/>
    </location>
</feature>
<dbReference type="Proteomes" id="UP000323886">
    <property type="component" value="Unassembled WGS sequence"/>
</dbReference>
<feature type="transmembrane region" description="Helical" evidence="1">
    <location>
        <begin position="26"/>
        <end position="43"/>
    </location>
</feature>
<evidence type="ECO:0000313" key="2">
    <source>
        <dbReference type="EMBL" id="KAA5602535.1"/>
    </source>
</evidence>
<keyword evidence="3" id="KW-1185">Reference proteome</keyword>
<feature type="transmembrane region" description="Helical" evidence="1">
    <location>
        <begin position="55"/>
        <end position="75"/>
    </location>
</feature>
<feature type="transmembrane region" description="Helical" evidence="1">
    <location>
        <begin position="183"/>
        <end position="199"/>
    </location>
</feature>
<accession>A0A5M6I412</accession>
<feature type="transmembrane region" description="Helical" evidence="1">
    <location>
        <begin position="87"/>
        <end position="106"/>
    </location>
</feature>
<dbReference type="AlphaFoldDB" id="A0A5M6I412"/>
<gene>
    <name evidence="2" type="ORF">F1193_05050</name>
</gene>
<feature type="transmembrane region" description="Helical" evidence="1">
    <location>
        <begin position="368"/>
        <end position="386"/>
    </location>
</feature>
<dbReference type="EMBL" id="VWPL01000006">
    <property type="protein sequence ID" value="KAA5602535.1"/>
    <property type="molecule type" value="Genomic_DNA"/>
</dbReference>
<keyword evidence="1" id="KW-1133">Transmembrane helix</keyword>
<evidence type="ECO:0000313" key="3">
    <source>
        <dbReference type="Proteomes" id="UP000323886"/>
    </source>
</evidence>
<name>A0A5M6I412_9HYPH</name>
<feature type="transmembrane region" description="Helical" evidence="1">
    <location>
        <begin position="206"/>
        <end position="239"/>
    </location>
</feature>
<feature type="transmembrane region" description="Helical" evidence="1">
    <location>
        <begin position="331"/>
        <end position="356"/>
    </location>
</feature>
<keyword evidence="1" id="KW-0472">Membrane</keyword>
<evidence type="ECO:0000256" key="1">
    <source>
        <dbReference type="SAM" id="Phobius"/>
    </source>
</evidence>
<sequence>MALVFIISALYCQTLAAYSVFSIPIPWLSTAFIILAYASTLRLKTNRIVWMRPLYVIVVWSIIISAVNIAVGTVSQMPSLATLPYEYFIGVRYISLLNYILITVAVYKYCINCGVEKLAASILIILVAVSVSAIYIYIAQKIGLWEPLRTRMGTGGQDFTTTEVSFQYAFHRALGTFQEPSHLAQWMLAPLLMASALYMRYRRGAILVVIMIALSVLVLTGSLLGIIGFALGIMSIAIFSRNTRKIMLASIATSIWVGLFLTSYMFSIDYIGTIMPRLEELGSGVQNTNRSYVWWYLIESSPKIIGYGIGNSNIVLSEYLKNIMISSHLNLFVNIIYSLGVVGFAMIGLFMAYPFLAYINCRELSKDYMFIGCVAGHVAWIVCYFGNAEELNIIHGVCIGMLWARVRIKNAGAYINTCDDRRYAIRQR</sequence>
<reference evidence="2 3" key="1">
    <citation type="submission" date="2019-09" db="EMBL/GenBank/DDBJ databases">
        <title>Draft Whole-Genome sequence of Blastochloris sulfoviridis DSM 729.</title>
        <authorList>
            <person name="Meyer T.E."/>
            <person name="Kyndt J.A."/>
        </authorList>
    </citation>
    <scope>NUCLEOTIDE SEQUENCE [LARGE SCALE GENOMIC DNA]</scope>
    <source>
        <strain evidence="2 3">DSM 729</strain>
    </source>
</reference>
<comment type="caution">
    <text evidence="2">The sequence shown here is derived from an EMBL/GenBank/DDBJ whole genome shotgun (WGS) entry which is preliminary data.</text>
</comment>
<feature type="transmembrane region" description="Helical" evidence="1">
    <location>
        <begin position="245"/>
        <end position="267"/>
    </location>
</feature>
<protein>
    <recommendedName>
        <fullName evidence="4">O-antigen ligase family protein</fullName>
    </recommendedName>
</protein>
<evidence type="ECO:0008006" key="4">
    <source>
        <dbReference type="Google" id="ProtNLM"/>
    </source>
</evidence>
<proteinExistence type="predicted"/>
<keyword evidence="1" id="KW-0812">Transmembrane</keyword>
<organism evidence="2 3">
    <name type="scientific">Blastochloris sulfoviridis</name>
    <dbReference type="NCBI Taxonomy" id="50712"/>
    <lineage>
        <taxon>Bacteria</taxon>
        <taxon>Pseudomonadati</taxon>
        <taxon>Pseudomonadota</taxon>
        <taxon>Alphaproteobacteria</taxon>
        <taxon>Hyphomicrobiales</taxon>
        <taxon>Blastochloridaceae</taxon>
        <taxon>Blastochloris</taxon>
    </lineage>
</organism>
<dbReference type="OrthoDB" id="9850302at2"/>